<gene>
    <name evidence="1" type="ORF">OPT61_g3637</name>
</gene>
<name>A0ACC2IH65_9PLEO</name>
<organism evidence="1 2">
    <name type="scientific">Boeremia exigua</name>
    <dbReference type="NCBI Taxonomy" id="749465"/>
    <lineage>
        <taxon>Eukaryota</taxon>
        <taxon>Fungi</taxon>
        <taxon>Dikarya</taxon>
        <taxon>Ascomycota</taxon>
        <taxon>Pezizomycotina</taxon>
        <taxon>Dothideomycetes</taxon>
        <taxon>Pleosporomycetidae</taxon>
        <taxon>Pleosporales</taxon>
        <taxon>Pleosporineae</taxon>
        <taxon>Didymellaceae</taxon>
        <taxon>Boeremia</taxon>
    </lineage>
</organism>
<evidence type="ECO:0000313" key="1">
    <source>
        <dbReference type="EMBL" id="KAJ8114501.1"/>
    </source>
</evidence>
<keyword evidence="2" id="KW-1185">Reference proteome</keyword>
<sequence>MPESNPLHPTNQAPSDQGAPKNARPAGFLCPTAHLRSAFGDTVGPSDCNRTSSCREAELELKIERACKRHNPFCFLDNIGASSQYSTTLHQSLVIILTDSMKTAAYVALVAAAIPAVWSLPASFTPKPFNVPTCGAESCLASSNGTFVANGTSNGTAPNDLGRICSLPQADVTSYVETVQPCIDGEAGKKACSEGAIVPFVKDWLDACQRVGKLGWDNVSPVWEPYLPRDGEVVLWPTTYLNMPPEPKPTRSSSVLVVTSTDAIATSLAATSLATTLLSSLPTTLSSATVTNSAITKNSDAPITSSSQLLTSTTPQPSVVDSAALSPGAIGGIAAGILILVLLCAGLGYFYWKANKRAKQKNKEIAILNDRVSGCGFQRYIDELLEDGNSETGTVVRHDVSSPEGNKKAPSPTGVAEVKEQAVSVKRSGRVAAIILGGLVLLSHCEVIMLWLLFLSGALVRLVAAQTGCVTGSPQLSLPSCMDECFSGGGCSGDKCPCAQNLKGWCTMNEDGPDSWFGRWGQCVLNDCPDDGDITNLMLLFTAQCEGTVGGPLNNDTVPYPLRDWAPKNTATGSTETPNTATLTSNEPTASAGSATTTDESKATALDDVSLSSDATSTATSAPSTQDDPKPALSKGAIIGIAVGGTFLLALIISLVAFLLRRRKRREPSPVIQLPTVQPPPGYEGVDKKDGYDKPELDGQVLAYQYSKSSAGAPTDAPTLYAELDGGGTSRS</sequence>
<dbReference type="EMBL" id="JAPHNI010000190">
    <property type="protein sequence ID" value="KAJ8114501.1"/>
    <property type="molecule type" value="Genomic_DNA"/>
</dbReference>
<comment type="caution">
    <text evidence="1">The sequence shown here is derived from an EMBL/GenBank/DDBJ whole genome shotgun (WGS) entry which is preliminary data.</text>
</comment>
<dbReference type="Proteomes" id="UP001153331">
    <property type="component" value="Unassembled WGS sequence"/>
</dbReference>
<reference evidence="1" key="1">
    <citation type="submission" date="2022-11" db="EMBL/GenBank/DDBJ databases">
        <title>Genome Sequence of Boeremia exigua.</title>
        <authorList>
            <person name="Buettner E."/>
        </authorList>
    </citation>
    <scope>NUCLEOTIDE SEQUENCE</scope>
    <source>
        <strain evidence="1">CU02</strain>
    </source>
</reference>
<evidence type="ECO:0000313" key="2">
    <source>
        <dbReference type="Proteomes" id="UP001153331"/>
    </source>
</evidence>
<protein>
    <submittedName>
        <fullName evidence="1">Uncharacterized protein</fullName>
    </submittedName>
</protein>
<proteinExistence type="predicted"/>
<accession>A0ACC2IH65</accession>